<feature type="transmembrane region" description="Helical" evidence="1">
    <location>
        <begin position="93"/>
        <end position="115"/>
    </location>
</feature>
<keyword evidence="1" id="KW-0472">Membrane</keyword>
<dbReference type="RefSeq" id="WP_307397047.1">
    <property type="nucleotide sequence ID" value="NZ_BAAADK010000049.1"/>
</dbReference>
<sequence>MKSKFLTICFSAVPGLGHLYLGLMNRGLQIMLLFGGLILFITLSNIGAFAIILPIIWFYSMFDALQHHQLIQDGIFEDHPLPLLNKLLISHKWIAYFLIGSGLFIMAERVVYILGRYFGIYTFYFHELRTFVVAFIFVFIGIRLLNMKKNPSKQQQEADDVETIEVTRGDQYEK</sequence>
<keyword evidence="1" id="KW-1133">Transmembrane helix</keyword>
<evidence type="ECO:0000313" key="2">
    <source>
        <dbReference type="EMBL" id="MDQ0167819.1"/>
    </source>
</evidence>
<feature type="transmembrane region" description="Helical" evidence="1">
    <location>
        <begin position="33"/>
        <end position="59"/>
    </location>
</feature>
<keyword evidence="3" id="KW-1185">Reference proteome</keyword>
<feature type="transmembrane region" description="Helical" evidence="1">
    <location>
        <begin position="121"/>
        <end position="145"/>
    </location>
</feature>
<gene>
    <name evidence="2" type="ORF">J2S11_003748</name>
</gene>
<organism evidence="2 3">
    <name type="scientific">Caldalkalibacillus horti</name>
    <dbReference type="NCBI Taxonomy" id="77523"/>
    <lineage>
        <taxon>Bacteria</taxon>
        <taxon>Bacillati</taxon>
        <taxon>Bacillota</taxon>
        <taxon>Bacilli</taxon>
        <taxon>Bacillales</taxon>
        <taxon>Bacillaceae</taxon>
        <taxon>Caldalkalibacillus</taxon>
    </lineage>
</organism>
<keyword evidence="1" id="KW-0812">Transmembrane</keyword>
<protein>
    <submittedName>
        <fullName evidence="2">TM2 domain-containing membrane protein YozV</fullName>
    </submittedName>
</protein>
<name>A0ABT9W3K6_9BACI</name>
<reference evidence="2 3" key="1">
    <citation type="submission" date="2023-07" db="EMBL/GenBank/DDBJ databases">
        <title>Genomic Encyclopedia of Type Strains, Phase IV (KMG-IV): sequencing the most valuable type-strain genomes for metagenomic binning, comparative biology and taxonomic classification.</title>
        <authorList>
            <person name="Goeker M."/>
        </authorList>
    </citation>
    <scope>NUCLEOTIDE SEQUENCE [LARGE SCALE GENOMIC DNA]</scope>
    <source>
        <strain evidence="2 3">DSM 12751</strain>
    </source>
</reference>
<dbReference type="EMBL" id="JAUSTY010000020">
    <property type="protein sequence ID" value="MDQ0167819.1"/>
    <property type="molecule type" value="Genomic_DNA"/>
</dbReference>
<comment type="caution">
    <text evidence="2">The sequence shown here is derived from an EMBL/GenBank/DDBJ whole genome shotgun (WGS) entry which is preliminary data.</text>
</comment>
<accession>A0ABT9W3K6</accession>
<evidence type="ECO:0000256" key="1">
    <source>
        <dbReference type="SAM" id="Phobius"/>
    </source>
</evidence>
<proteinExistence type="predicted"/>
<dbReference type="Proteomes" id="UP001235840">
    <property type="component" value="Unassembled WGS sequence"/>
</dbReference>
<evidence type="ECO:0000313" key="3">
    <source>
        <dbReference type="Proteomes" id="UP001235840"/>
    </source>
</evidence>